<sequence>MKQPKKPTLAQKKLIADAGLDPEKWLVRYEDNRYLHIIDRGVLEQREVHIIDRQTGEIAVQQSIRGACKNGKCPGI</sequence>
<accession>C6LG21</accession>
<proteinExistence type="predicted"/>
<dbReference type="AlphaFoldDB" id="C6LG21"/>
<evidence type="ECO:0000259" key="1">
    <source>
        <dbReference type="Pfam" id="PF21847"/>
    </source>
</evidence>
<evidence type="ECO:0000313" key="2">
    <source>
        <dbReference type="EMBL" id="EET60385.1"/>
    </source>
</evidence>
<keyword evidence="3" id="KW-1185">Reference proteome</keyword>
<evidence type="ECO:0000313" key="3">
    <source>
        <dbReference type="Proteomes" id="UP000005561"/>
    </source>
</evidence>
<gene>
    <name evidence="2" type="ORF">BRYFOR_07581</name>
</gene>
<comment type="caution">
    <text evidence="2">The sequence shown here is derived from an EMBL/GenBank/DDBJ whole genome shotgun (WGS) entry which is preliminary data.</text>
</comment>
<dbReference type="InterPro" id="IPR054201">
    <property type="entry name" value="DUF6906"/>
</dbReference>
<dbReference type="RefSeq" id="WP_006862365.1">
    <property type="nucleotide sequence ID" value="NZ_ACCL02000011.1"/>
</dbReference>
<name>C6LG21_9FIRM</name>
<dbReference type="Pfam" id="PF21847">
    <property type="entry name" value="DUF6906"/>
    <property type="match status" value="1"/>
</dbReference>
<feature type="domain" description="DUF6906" evidence="1">
    <location>
        <begin position="1"/>
        <end position="40"/>
    </location>
</feature>
<organism evidence="2 3">
    <name type="scientific">Marvinbryantia formatexigens DSM 14469</name>
    <dbReference type="NCBI Taxonomy" id="478749"/>
    <lineage>
        <taxon>Bacteria</taxon>
        <taxon>Bacillati</taxon>
        <taxon>Bacillota</taxon>
        <taxon>Clostridia</taxon>
        <taxon>Lachnospirales</taxon>
        <taxon>Lachnospiraceae</taxon>
        <taxon>Marvinbryantia</taxon>
    </lineage>
</organism>
<protein>
    <recommendedName>
        <fullName evidence="1">DUF6906 domain-containing protein</fullName>
    </recommendedName>
</protein>
<reference evidence="2" key="1">
    <citation type="submission" date="2009-07" db="EMBL/GenBank/DDBJ databases">
        <authorList>
            <person name="Weinstock G."/>
            <person name="Sodergren E."/>
            <person name="Clifton S."/>
            <person name="Fulton L."/>
            <person name="Fulton B."/>
            <person name="Courtney L."/>
            <person name="Fronick C."/>
            <person name="Harrison M."/>
            <person name="Strong C."/>
            <person name="Farmer C."/>
            <person name="Delahaunty K."/>
            <person name="Markovic C."/>
            <person name="Hall O."/>
            <person name="Minx P."/>
            <person name="Tomlinson C."/>
            <person name="Mitreva M."/>
            <person name="Nelson J."/>
            <person name="Hou S."/>
            <person name="Wollam A."/>
            <person name="Pepin K.H."/>
            <person name="Johnson M."/>
            <person name="Bhonagiri V."/>
            <person name="Nash W.E."/>
            <person name="Warren W."/>
            <person name="Chinwalla A."/>
            <person name="Mardis E.R."/>
            <person name="Wilson R.K."/>
        </authorList>
    </citation>
    <scope>NUCLEOTIDE SEQUENCE [LARGE SCALE GENOMIC DNA]</scope>
    <source>
        <strain evidence="2">DSM 14469</strain>
    </source>
</reference>
<dbReference type="OrthoDB" id="2057074at2"/>
<dbReference type="EMBL" id="ACCL02000011">
    <property type="protein sequence ID" value="EET60385.1"/>
    <property type="molecule type" value="Genomic_DNA"/>
</dbReference>
<dbReference type="STRING" id="168384.SAMN05660368_03713"/>
<dbReference type="Proteomes" id="UP000005561">
    <property type="component" value="Unassembled WGS sequence"/>
</dbReference>